<protein>
    <submittedName>
        <fullName evidence="2">Zinc-binding metallopeptidase</fullName>
    </submittedName>
</protein>
<comment type="caution">
    <text evidence="2">The sequence shown here is derived from an EMBL/GenBank/DDBJ whole genome shotgun (WGS) entry which is preliminary data.</text>
</comment>
<dbReference type="Proteomes" id="UP001500929">
    <property type="component" value="Unassembled WGS sequence"/>
</dbReference>
<proteinExistence type="predicted"/>
<reference evidence="2 3" key="1">
    <citation type="journal article" date="2019" name="Int. J. Syst. Evol. Microbiol.">
        <title>The Global Catalogue of Microorganisms (GCM) 10K type strain sequencing project: providing services to taxonomists for standard genome sequencing and annotation.</title>
        <authorList>
            <consortium name="The Broad Institute Genomics Platform"/>
            <consortium name="The Broad Institute Genome Sequencing Center for Infectious Disease"/>
            <person name="Wu L."/>
            <person name="Ma J."/>
        </authorList>
    </citation>
    <scope>NUCLEOTIDE SEQUENCE [LARGE SCALE GENOMIC DNA]</scope>
    <source>
        <strain evidence="2 3">JCM 16117</strain>
    </source>
</reference>
<organism evidence="2 3">
    <name type="scientific">Herbiconiux moechotypicola</name>
    <dbReference type="NCBI Taxonomy" id="637393"/>
    <lineage>
        <taxon>Bacteria</taxon>
        <taxon>Bacillati</taxon>
        <taxon>Actinomycetota</taxon>
        <taxon>Actinomycetes</taxon>
        <taxon>Micrococcales</taxon>
        <taxon>Microbacteriaceae</taxon>
        <taxon>Herbiconiux</taxon>
    </lineage>
</organism>
<evidence type="ECO:0000313" key="2">
    <source>
        <dbReference type="EMBL" id="GAA2226002.1"/>
    </source>
</evidence>
<evidence type="ECO:0000313" key="3">
    <source>
        <dbReference type="Proteomes" id="UP001500929"/>
    </source>
</evidence>
<dbReference type="Pfam" id="PF15887">
    <property type="entry name" value="Peptidase_Mx"/>
    <property type="match status" value="1"/>
</dbReference>
<name>A0ABN3DAL5_9MICO</name>
<dbReference type="InterPro" id="IPR031321">
    <property type="entry name" value="UCP012641"/>
</dbReference>
<dbReference type="InterPro" id="IPR011201">
    <property type="entry name" value="Zinc-ribbon_6_bact"/>
</dbReference>
<accession>A0ABN3DAL5</accession>
<feature type="domain" description="Zinc-ribbon" evidence="1">
    <location>
        <begin position="6"/>
        <end position="93"/>
    </location>
</feature>
<dbReference type="RefSeq" id="WP_259478325.1">
    <property type="nucleotide sequence ID" value="NZ_BAAAQY010000002.1"/>
</dbReference>
<sequence>MMVTPHCPACGSVVFFESLECPACSTELGFHRASGEFAEARPEGVLLTDPRGGEPRLWRPCSNRAWRCNWLAPDGEASAQCLSCRLTRRRPDNDDTLSLEKLAVVAADKRRLLMQLIDLGLPITPYYEQEGGLAFDLVSSLSNGERVIIGHANGVITIDLAESLDAYRERLRVRLGEPYRTVLGHFRHEIGHYYQSILLDTDELWAECRALFGDERASYQDALKRHYDVGAPAGWIDEYISDYATMHPWEDFAETFAHYLHITGTLSTAANSGVLLQAERIAGFDHGDVLPRASYRDATFDEVLSDWTWLSLMFNRVNRSMGLKDLYPFGIVAPVARKLAFVHRIVVRAGAARAASSQPG</sequence>
<dbReference type="EMBL" id="BAAAQY010000002">
    <property type="protein sequence ID" value="GAA2226002.1"/>
    <property type="molecule type" value="Genomic_DNA"/>
</dbReference>
<dbReference type="PIRSF" id="PIRSF012641">
    <property type="entry name" value="UCP012641"/>
    <property type="match status" value="1"/>
</dbReference>
<evidence type="ECO:0000259" key="1">
    <source>
        <dbReference type="Pfam" id="PF10005"/>
    </source>
</evidence>
<gene>
    <name evidence="2" type="ORF">GCM10009851_07300</name>
</gene>
<dbReference type="Pfam" id="PF10005">
    <property type="entry name" value="Zn_ribbon_DZR_6"/>
    <property type="match status" value="1"/>
</dbReference>
<keyword evidence="3" id="KW-1185">Reference proteome</keyword>